<evidence type="ECO:0000256" key="2">
    <source>
        <dbReference type="ARBA" id="ARBA00004395"/>
    </source>
</evidence>
<dbReference type="CDD" id="cd00170">
    <property type="entry name" value="SEC14"/>
    <property type="match status" value="1"/>
</dbReference>
<dbReference type="Pfam" id="PF00650">
    <property type="entry name" value="CRAL_TRIO"/>
    <property type="match status" value="1"/>
</dbReference>
<dbReference type="InterPro" id="IPR011074">
    <property type="entry name" value="CRAL/TRIO_N_dom"/>
</dbReference>
<organism evidence="5 6">
    <name type="scientific">Tetradesmus obliquus</name>
    <name type="common">Green alga</name>
    <name type="synonym">Acutodesmus obliquus</name>
    <dbReference type="NCBI Taxonomy" id="3088"/>
    <lineage>
        <taxon>Eukaryota</taxon>
        <taxon>Viridiplantae</taxon>
        <taxon>Chlorophyta</taxon>
        <taxon>core chlorophytes</taxon>
        <taxon>Chlorophyceae</taxon>
        <taxon>CS clade</taxon>
        <taxon>Sphaeropleales</taxon>
        <taxon>Scenedesmaceae</taxon>
        <taxon>Tetradesmus</taxon>
    </lineage>
</organism>
<name>A0A383W0R8_TETOB</name>
<dbReference type="AlphaFoldDB" id="A0A383W0R8"/>
<dbReference type="InterPro" id="IPR001251">
    <property type="entry name" value="CRAL-TRIO_dom"/>
</dbReference>
<dbReference type="Gene3D" id="3.40.525.10">
    <property type="entry name" value="CRAL-TRIO lipid binding domain"/>
    <property type="match status" value="1"/>
</dbReference>
<proteinExistence type="inferred from homology"/>
<evidence type="ECO:0000256" key="1">
    <source>
        <dbReference type="ARBA" id="ARBA00004202"/>
    </source>
</evidence>
<evidence type="ECO:0000313" key="6">
    <source>
        <dbReference type="Proteomes" id="UP000256970"/>
    </source>
</evidence>
<dbReference type="PANTHER" id="PTHR45657:SF1">
    <property type="entry name" value="CRAL-TRIO DOMAIN-CONTAINING PROTEIN YKL091C-RELATED"/>
    <property type="match status" value="1"/>
</dbReference>
<reference evidence="5 6" key="1">
    <citation type="submission" date="2016-10" db="EMBL/GenBank/DDBJ databases">
        <authorList>
            <person name="Cai Z."/>
        </authorList>
    </citation>
    <scope>NUCLEOTIDE SEQUENCE [LARGE SCALE GENOMIC DNA]</scope>
</reference>
<protein>
    <recommendedName>
        <fullName evidence="4">CRAL-TRIO domain-containing protein</fullName>
    </recommendedName>
</protein>
<dbReference type="InterPro" id="IPR036273">
    <property type="entry name" value="CRAL/TRIO_N_dom_sf"/>
</dbReference>
<dbReference type="Pfam" id="PF03765">
    <property type="entry name" value="CRAL_TRIO_N"/>
    <property type="match status" value="1"/>
</dbReference>
<evidence type="ECO:0000256" key="3">
    <source>
        <dbReference type="ARBA" id="ARBA00038020"/>
    </source>
</evidence>
<dbReference type="GO" id="GO:0005886">
    <property type="term" value="C:plasma membrane"/>
    <property type="evidence" value="ECO:0007669"/>
    <property type="project" value="UniProtKB-SubCell"/>
</dbReference>
<dbReference type="InterPro" id="IPR036865">
    <property type="entry name" value="CRAL-TRIO_dom_sf"/>
</dbReference>
<dbReference type="Proteomes" id="UP000256970">
    <property type="component" value="Unassembled WGS sequence"/>
</dbReference>
<dbReference type="Gene3D" id="1.10.8.20">
    <property type="entry name" value="N-terminal domain of phosphatidylinositol transfer protein sec14p"/>
    <property type="match status" value="1"/>
</dbReference>
<sequence length="334" mass="37076">MQLTEAEVYWWLEGNVSEENESKVSELRQTLGALLVPGLDDRVSLLRFLKARHWNVAKAAKMYQAMATWRTEHEVDQLLDRFEFHELPLVRKHYPHFYHKTDKYGRPVYIELLGQCDIDQLLKVTTIERFTNYHIQQSEAFRCHKLPACTAAAGRTMLTHTIILDMAGLSPTRHFTLTVKHFLENISRIDQNNFPEHLGCLFMINTPLLFRGFWSVIKGFLDERTLAKIKVLGSGYLPELLAVIPAENLPTMLGGKSACDCTDLGPWQDASVVSNDPALIKAAAAGQLELTSGLAGSSSSNSLKHSGSLIGTAIQITAGSPSSSGVLDEAIAAQ</sequence>
<dbReference type="SMART" id="SM00516">
    <property type="entry name" value="SEC14"/>
    <property type="match status" value="1"/>
</dbReference>
<gene>
    <name evidence="5" type="ORF">BQ4739_LOCUS11419</name>
</gene>
<feature type="domain" description="CRAL-TRIO" evidence="4">
    <location>
        <begin position="86"/>
        <end position="261"/>
    </location>
</feature>
<dbReference type="SUPFAM" id="SSF46938">
    <property type="entry name" value="CRAL/TRIO N-terminal domain"/>
    <property type="match status" value="1"/>
</dbReference>
<dbReference type="PROSITE" id="PS50191">
    <property type="entry name" value="CRAL_TRIO"/>
    <property type="match status" value="1"/>
</dbReference>
<keyword evidence="6" id="KW-1185">Reference proteome</keyword>
<dbReference type="SMART" id="SM01100">
    <property type="entry name" value="CRAL_TRIO_N"/>
    <property type="match status" value="1"/>
</dbReference>
<comment type="similarity">
    <text evidence="3">Belongs to the SFH family.</text>
</comment>
<dbReference type="EMBL" id="FNXT01001043">
    <property type="protein sequence ID" value="SZX71285.1"/>
    <property type="molecule type" value="Genomic_DNA"/>
</dbReference>
<dbReference type="InterPro" id="IPR051026">
    <property type="entry name" value="PI/PC_transfer"/>
</dbReference>
<dbReference type="STRING" id="3088.A0A383W0R8"/>
<accession>A0A383W0R8</accession>
<comment type="subcellular location">
    <subcellularLocation>
        <location evidence="1">Cell membrane</location>
        <topology evidence="1">Peripheral membrane protein</topology>
    </subcellularLocation>
    <subcellularLocation>
        <location evidence="2">Golgi apparatus membrane</location>
        <topology evidence="2">Peripheral membrane protein</topology>
    </subcellularLocation>
</comment>
<evidence type="ECO:0000259" key="4">
    <source>
        <dbReference type="PROSITE" id="PS50191"/>
    </source>
</evidence>
<evidence type="ECO:0000313" key="5">
    <source>
        <dbReference type="EMBL" id="SZX71285.1"/>
    </source>
</evidence>
<dbReference type="PANTHER" id="PTHR45657">
    <property type="entry name" value="CRAL-TRIO DOMAIN-CONTAINING PROTEIN YKL091C-RELATED"/>
    <property type="match status" value="1"/>
</dbReference>
<dbReference type="GO" id="GO:0000139">
    <property type="term" value="C:Golgi membrane"/>
    <property type="evidence" value="ECO:0007669"/>
    <property type="project" value="UniProtKB-SubCell"/>
</dbReference>
<dbReference type="SUPFAM" id="SSF52087">
    <property type="entry name" value="CRAL/TRIO domain"/>
    <property type="match status" value="1"/>
</dbReference>